<gene>
    <name evidence="1" type="ORF">QE109_09820</name>
</gene>
<reference evidence="1 2" key="1">
    <citation type="submission" date="2023-04" db="EMBL/GenBank/DDBJ databases">
        <title>Fusibacter bizertensis strain WBS, isolated from littoral bottom sediments of the Arctic seas - biochemical and genomic analysis.</title>
        <authorList>
            <person name="Brioukhanov A.L."/>
        </authorList>
    </citation>
    <scope>NUCLEOTIDE SEQUENCE [LARGE SCALE GENOMIC DNA]</scope>
    <source>
        <strain evidence="1 2">WBS</strain>
    </source>
</reference>
<organism evidence="1 2">
    <name type="scientific">Fusibacter bizertensis</name>
    <dbReference type="NCBI Taxonomy" id="1488331"/>
    <lineage>
        <taxon>Bacteria</taxon>
        <taxon>Bacillati</taxon>
        <taxon>Bacillota</taxon>
        <taxon>Clostridia</taxon>
        <taxon>Eubacteriales</taxon>
        <taxon>Eubacteriales Family XII. Incertae Sedis</taxon>
        <taxon>Fusibacter</taxon>
    </lineage>
</organism>
<sequence>MIISASRRTDIPAFHSEWFFNRIIEGYVITKNPMNAKQMKKVSLHKEDVDCIVFWTKNPQPMLSGLEALLGYNYYFHYTLTGYSSEIERNLPALSERLKTLKELSAKIGADKIIWRYDPIILTDQIDVDFHVAHFEKMAKEIQPYVSKCIISFLDAYPSNQKRLEMHNIFVLSDQDIVKLSQKFTKIAYDNNLIIETCSEGYALETYGICHGKCIDAKYISSVFDIEISPVKDKNQRENCGCNKSIDIGAYSTCKHDCVYCYATHKTSNIHKCMPYSPILCGQVPDEIIESL</sequence>
<dbReference type="Pfam" id="PF08902">
    <property type="entry name" value="DUF1848"/>
    <property type="match status" value="1"/>
</dbReference>
<dbReference type="EMBL" id="JARYZI010000005">
    <property type="protein sequence ID" value="MDH8678444.1"/>
    <property type="molecule type" value="Genomic_DNA"/>
</dbReference>
<protein>
    <submittedName>
        <fullName evidence="1">DUF1848 domain-containing protein</fullName>
    </submittedName>
</protein>
<dbReference type="Proteomes" id="UP001158045">
    <property type="component" value="Unassembled WGS sequence"/>
</dbReference>
<evidence type="ECO:0000313" key="2">
    <source>
        <dbReference type="Proteomes" id="UP001158045"/>
    </source>
</evidence>
<name>A0ABT6NDF1_9FIRM</name>
<keyword evidence="2" id="KW-1185">Reference proteome</keyword>
<proteinExistence type="predicted"/>
<accession>A0ABT6NDF1</accession>
<evidence type="ECO:0000313" key="1">
    <source>
        <dbReference type="EMBL" id="MDH8678444.1"/>
    </source>
</evidence>
<comment type="caution">
    <text evidence="1">The sequence shown here is derived from an EMBL/GenBank/DDBJ whole genome shotgun (WGS) entry which is preliminary data.</text>
</comment>
<dbReference type="InterPro" id="IPR014998">
    <property type="entry name" value="DUF1848"/>
</dbReference>
<dbReference type="RefSeq" id="WP_281094285.1">
    <property type="nucleotide sequence ID" value="NZ_JARYZI010000005.1"/>
</dbReference>